<dbReference type="KEGG" id="pfs:PFLU_0294"/>
<dbReference type="AlphaFoldDB" id="C3K5U9"/>
<accession>C3K5U9</accession>
<dbReference type="HOGENOM" id="CLU_203272_0_0_6"/>
<organism evidence="2">
    <name type="scientific">Pseudomonas fluorescens (strain SBW25)</name>
    <dbReference type="NCBI Taxonomy" id="216595"/>
    <lineage>
        <taxon>Bacteria</taxon>
        <taxon>Pseudomonadati</taxon>
        <taxon>Pseudomonadota</taxon>
        <taxon>Gammaproteobacteria</taxon>
        <taxon>Pseudomonadales</taxon>
        <taxon>Pseudomonadaceae</taxon>
        <taxon>Pseudomonas</taxon>
    </lineage>
</organism>
<reference evidence="1" key="2">
    <citation type="submission" date="2023-10" db="EMBL/GenBank/DDBJ databases">
        <authorList>
            <person name="Fortmann-Grote C."/>
        </authorList>
    </citation>
    <scope>NUCLEOTIDE SEQUENCE</scope>
    <source>
        <strain evidence="1">SBW25</strain>
    </source>
</reference>
<dbReference type="EMBL" id="AM181176">
    <property type="protein sequence ID" value="CAY46572.1"/>
    <property type="molecule type" value="Genomic_DNA"/>
</dbReference>
<sequence>MSKLAAHAVGESAEMNADINLMYTRTFHPLRVDGDAIHALALWLKENGSRQIRQQPDWRSVMSERYPVGLFSEDEVHALCELINN</sequence>
<gene>
    <name evidence="2" type="ordered locus">PFLU_0294</name>
</gene>
<reference evidence="2" key="1">
    <citation type="journal article" date="2009" name="Genome Biol.">
        <title>Genomic and genetic analyses of diversity and plant interactions of Pseudomonas fluorescens.</title>
        <authorList>
            <person name="Silby M.W."/>
            <person name="Cerdeno-Tarraga A.M."/>
            <person name="Vernikos G.S."/>
            <person name="Giddens S.R."/>
            <person name="Jackson R.W."/>
            <person name="Preston G.M."/>
            <person name="Zhang X.X."/>
            <person name="Moon C.D."/>
            <person name="Gehrig S.M."/>
            <person name="Godfrey S.A."/>
            <person name="Knight C.G."/>
            <person name="Malone J.G."/>
            <person name="Robinson Z."/>
            <person name="Spiers A.J."/>
            <person name="Harris S."/>
            <person name="Challis G.L."/>
            <person name="Yaxley A.M."/>
            <person name="Harris D."/>
            <person name="Seeger K."/>
            <person name="Murphy L."/>
            <person name="Rutter S."/>
            <person name="Squares R."/>
            <person name="Quail M.A."/>
            <person name="Saunders E."/>
            <person name="Mavromatis K."/>
            <person name="Brettin T.S."/>
            <person name="Bentley S.D."/>
            <person name="Hothersall J."/>
            <person name="Stephens E."/>
            <person name="Thomas C.M."/>
            <person name="Parkhill J."/>
            <person name="Levy S.B."/>
            <person name="Rainey P.B."/>
            <person name="Thomson N.R."/>
        </authorList>
    </citation>
    <scope>NUCLEOTIDE SEQUENCE [LARGE SCALE GENOMIC DNA]</scope>
    <source>
        <strain evidence="2">SBW25</strain>
    </source>
</reference>
<evidence type="ECO:0000313" key="1">
    <source>
        <dbReference type="EMBL" id="CAI2794621.1"/>
    </source>
</evidence>
<dbReference type="Proteomes" id="UP001152918">
    <property type="component" value="Chromosome"/>
</dbReference>
<dbReference type="EMBL" id="OV986001">
    <property type="protein sequence ID" value="CAI2794621.1"/>
    <property type="molecule type" value="Genomic_DNA"/>
</dbReference>
<proteinExistence type="predicted"/>
<protein>
    <submittedName>
        <fullName evidence="2">Uncharacterized protein</fullName>
    </submittedName>
</protein>
<evidence type="ECO:0000313" key="2">
    <source>
        <dbReference type="EMBL" id="CAY46572.1"/>
    </source>
</evidence>
<name>C3K5U9_PSEFS</name>